<feature type="transmembrane region" description="Helical" evidence="1">
    <location>
        <begin position="27"/>
        <end position="47"/>
    </location>
</feature>
<name>A0A1H8MGK1_9RHOB</name>
<evidence type="ECO:0000313" key="4">
    <source>
        <dbReference type="Proteomes" id="UP000198893"/>
    </source>
</evidence>
<keyword evidence="1" id="KW-0472">Membrane</keyword>
<keyword evidence="1" id="KW-1133">Transmembrane helix</keyword>
<reference evidence="3 4" key="1">
    <citation type="submission" date="2016-10" db="EMBL/GenBank/DDBJ databases">
        <authorList>
            <person name="de Groot N.N."/>
        </authorList>
    </citation>
    <scope>NUCLEOTIDE SEQUENCE [LARGE SCALE GENOMIC DNA]</scope>
    <source>
        <strain evidence="3 4">DSM 27842</strain>
    </source>
</reference>
<dbReference type="AlphaFoldDB" id="A0A1H8MGK1"/>
<keyword evidence="2" id="KW-0732">Signal</keyword>
<evidence type="ECO:0000256" key="1">
    <source>
        <dbReference type="SAM" id="Phobius"/>
    </source>
</evidence>
<evidence type="ECO:0000313" key="3">
    <source>
        <dbReference type="EMBL" id="SEO16443.1"/>
    </source>
</evidence>
<dbReference type="Proteomes" id="UP000198893">
    <property type="component" value="Unassembled WGS sequence"/>
</dbReference>
<gene>
    <name evidence="3" type="ORF">SAMN04490248_10273</name>
</gene>
<dbReference type="EMBL" id="FODS01000002">
    <property type="protein sequence ID" value="SEO16443.1"/>
    <property type="molecule type" value="Genomic_DNA"/>
</dbReference>
<feature type="signal peptide" evidence="2">
    <location>
        <begin position="1"/>
        <end position="17"/>
    </location>
</feature>
<protein>
    <recommendedName>
        <fullName evidence="5">Peptidase M23</fullName>
    </recommendedName>
</protein>
<organism evidence="3 4">
    <name type="scientific">Salinihabitans flavidus</name>
    <dbReference type="NCBI Taxonomy" id="569882"/>
    <lineage>
        <taxon>Bacteria</taxon>
        <taxon>Pseudomonadati</taxon>
        <taxon>Pseudomonadota</taxon>
        <taxon>Alphaproteobacteria</taxon>
        <taxon>Rhodobacterales</taxon>
        <taxon>Roseobacteraceae</taxon>
        <taxon>Salinihabitans</taxon>
    </lineage>
</organism>
<proteinExistence type="predicted"/>
<dbReference type="RefSeq" id="WP_175483140.1">
    <property type="nucleotide sequence ID" value="NZ_FODS01000002.1"/>
</dbReference>
<feature type="chain" id="PRO_5011777742" description="Peptidase M23" evidence="2">
    <location>
        <begin position="18"/>
        <end position="52"/>
    </location>
</feature>
<evidence type="ECO:0008006" key="5">
    <source>
        <dbReference type="Google" id="ProtNLM"/>
    </source>
</evidence>
<keyword evidence="4" id="KW-1185">Reference proteome</keyword>
<evidence type="ECO:0000256" key="2">
    <source>
        <dbReference type="SAM" id="SignalP"/>
    </source>
</evidence>
<keyword evidence="1" id="KW-0812">Transmembrane</keyword>
<sequence length="52" mass="5452">MRLLLAVLIFAPAPALAHSGAHLHPHGIDAFWLLVVGLIAVAGGYLIGRGRK</sequence>
<dbReference type="STRING" id="569882.SAMN04490248_10273"/>
<accession>A0A1H8MGK1</accession>